<organism evidence="2 3">
    <name type="scientific">Candidatus Woykebacteria bacterium GWB1_45_5</name>
    <dbReference type="NCBI Taxonomy" id="1802592"/>
    <lineage>
        <taxon>Bacteria</taxon>
        <taxon>Candidatus Woykeibacteriota</taxon>
    </lineage>
</organism>
<evidence type="ECO:0008006" key="4">
    <source>
        <dbReference type="Google" id="ProtNLM"/>
    </source>
</evidence>
<protein>
    <recommendedName>
        <fullName evidence="4">Type II secretion system protein GspG C-terminal domain-containing protein</fullName>
    </recommendedName>
</protein>
<accession>A0A1G1WAN5</accession>
<reference evidence="2 3" key="1">
    <citation type="journal article" date="2016" name="Nat. Commun.">
        <title>Thousands of microbial genomes shed light on interconnected biogeochemical processes in an aquifer system.</title>
        <authorList>
            <person name="Anantharaman K."/>
            <person name="Brown C.T."/>
            <person name="Hug L.A."/>
            <person name="Sharon I."/>
            <person name="Castelle C.J."/>
            <person name="Probst A.J."/>
            <person name="Thomas B.C."/>
            <person name="Singh A."/>
            <person name="Wilkins M.J."/>
            <person name="Karaoz U."/>
            <person name="Brodie E.L."/>
            <person name="Williams K.H."/>
            <person name="Hubbard S.S."/>
            <person name="Banfield J.F."/>
        </authorList>
    </citation>
    <scope>NUCLEOTIDE SEQUENCE [LARGE SCALE GENOMIC DNA]</scope>
</reference>
<proteinExistence type="predicted"/>
<evidence type="ECO:0000256" key="1">
    <source>
        <dbReference type="SAM" id="Phobius"/>
    </source>
</evidence>
<keyword evidence="1" id="KW-1133">Transmembrane helix</keyword>
<dbReference type="Proteomes" id="UP000178493">
    <property type="component" value="Unassembled WGS sequence"/>
</dbReference>
<dbReference type="AlphaFoldDB" id="A0A1G1WAN5"/>
<name>A0A1G1WAN5_9BACT</name>
<keyword evidence="1" id="KW-0472">Membrane</keyword>
<sequence length="208" mass="24059">MSYYRKPTDFRNPLPRLNCFARLNPLNPVSRLNLFNPLTPLHLLRSSRGISIITLIILAAAIVAAFNAYAYFNPKFQLSKYSVVYLIHAQRDNQRKADLEKIKAAVEKYYDDNGQYPARDGWCGRIYSVFNPEVKDALSDYFAGGAIPRDPGFRETDRDYFYRRENTRTYVLMAALENLPADSPTYSYSGCHNWPGDDVYNYRLLISR</sequence>
<comment type="caution">
    <text evidence="2">The sequence shown here is derived from an EMBL/GenBank/DDBJ whole genome shotgun (WGS) entry which is preliminary data.</text>
</comment>
<evidence type="ECO:0000313" key="3">
    <source>
        <dbReference type="Proteomes" id="UP000178493"/>
    </source>
</evidence>
<dbReference type="EMBL" id="MHCO01000006">
    <property type="protein sequence ID" value="OGY24768.1"/>
    <property type="molecule type" value="Genomic_DNA"/>
</dbReference>
<feature type="transmembrane region" description="Helical" evidence="1">
    <location>
        <begin position="50"/>
        <end position="72"/>
    </location>
</feature>
<keyword evidence="1" id="KW-0812">Transmembrane</keyword>
<evidence type="ECO:0000313" key="2">
    <source>
        <dbReference type="EMBL" id="OGY24768.1"/>
    </source>
</evidence>
<dbReference type="Gene3D" id="3.30.700.10">
    <property type="entry name" value="Glycoprotein, Type 4 Pilin"/>
    <property type="match status" value="1"/>
</dbReference>
<gene>
    <name evidence="2" type="ORF">A2126_04800</name>
</gene>